<dbReference type="AlphaFoldDB" id="A0A238XB67"/>
<name>A0A238XB67_9PSEU</name>
<evidence type="ECO:0000256" key="1">
    <source>
        <dbReference type="PROSITE-ProRule" id="PRU00409"/>
    </source>
</evidence>
<dbReference type="SUPFAM" id="SSF56059">
    <property type="entry name" value="Glutathione synthetase ATP-binding domain-like"/>
    <property type="match status" value="1"/>
</dbReference>
<evidence type="ECO:0000313" key="4">
    <source>
        <dbReference type="Proteomes" id="UP000198348"/>
    </source>
</evidence>
<reference evidence="3 4" key="1">
    <citation type="submission" date="2017-06" db="EMBL/GenBank/DDBJ databases">
        <authorList>
            <person name="Kim H.J."/>
            <person name="Triplett B.A."/>
        </authorList>
    </citation>
    <scope>NUCLEOTIDE SEQUENCE [LARGE SCALE GENOMIC DNA]</scope>
    <source>
        <strain evidence="3 4">DSM 45207</strain>
    </source>
</reference>
<evidence type="ECO:0000313" key="3">
    <source>
        <dbReference type="EMBL" id="SNR55783.1"/>
    </source>
</evidence>
<dbReference type="OrthoDB" id="8441067at2"/>
<accession>A0A238XB67</accession>
<protein>
    <submittedName>
        <fullName evidence="3">Carbamoyl-phosphate synthase L chain, ATP binding domain</fullName>
    </submittedName>
</protein>
<feature type="domain" description="ATP-grasp" evidence="2">
    <location>
        <begin position="155"/>
        <end position="231"/>
    </location>
</feature>
<sequence length="339" mass="38047">MAHRNVFVLGLDRHNLDSLARQYRASDYRFHPLLSMAELRRERVDLPDLLSRAQAQLDAFDGRIDAIVGYWDFPVSEISAGIEHIGPAFDFVLGQVELPDEVARTGGQACLAEEAVDGPQLTVEGYSHGGAVHLYGAVDSIPYPESPSFLRFQYPSALPEGVLQRAETISRAVVERLGLDATAFNIEFVVDREREGVTVLEVNPRHSQSHARLFEHVDGAPNHQCMVRLGLGLDPRFPHREGTYRHAAKWFVRRFTDSYVRRSPTEAEIRHVESRVPGCTAEVVAEEGAWLSECANRDSYSYEPATIHIGADSEEELSEKYETFLAELPLELDEPPPRD</sequence>
<dbReference type="EMBL" id="FZNW01000010">
    <property type="protein sequence ID" value="SNR55783.1"/>
    <property type="molecule type" value="Genomic_DNA"/>
</dbReference>
<dbReference type="Pfam" id="PF02786">
    <property type="entry name" value="CPSase_L_D2"/>
    <property type="match status" value="1"/>
</dbReference>
<keyword evidence="1" id="KW-0547">Nucleotide-binding</keyword>
<dbReference type="GO" id="GO:0005524">
    <property type="term" value="F:ATP binding"/>
    <property type="evidence" value="ECO:0007669"/>
    <property type="project" value="UniProtKB-UniRule"/>
</dbReference>
<gene>
    <name evidence="3" type="ORF">SAMN06265360_11016</name>
</gene>
<dbReference type="PROSITE" id="PS50975">
    <property type="entry name" value="ATP_GRASP"/>
    <property type="match status" value="1"/>
</dbReference>
<dbReference type="RefSeq" id="WP_089301607.1">
    <property type="nucleotide sequence ID" value="NZ_FZNW01000010.1"/>
</dbReference>
<evidence type="ECO:0000259" key="2">
    <source>
        <dbReference type="PROSITE" id="PS50975"/>
    </source>
</evidence>
<proteinExistence type="predicted"/>
<dbReference type="InterPro" id="IPR011761">
    <property type="entry name" value="ATP-grasp"/>
</dbReference>
<organism evidence="3 4">
    <name type="scientific">Haloechinothrix alba</name>
    <dbReference type="NCBI Taxonomy" id="664784"/>
    <lineage>
        <taxon>Bacteria</taxon>
        <taxon>Bacillati</taxon>
        <taxon>Actinomycetota</taxon>
        <taxon>Actinomycetes</taxon>
        <taxon>Pseudonocardiales</taxon>
        <taxon>Pseudonocardiaceae</taxon>
        <taxon>Haloechinothrix</taxon>
    </lineage>
</organism>
<dbReference type="InterPro" id="IPR005479">
    <property type="entry name" value="CPAse_ATP-bd"/>
</dbReference>
<dbReference type="Gene3D" id="3.30.470.20">
    <property type="entry name" value="ATP-grasp fold, B domain"/>
    <property type="match status" value="1"/>
</dbReference>
<keyword evidence="1" id="KW-0067">ATP-binding</keyword>
<dbReference type="Proteomes" id="UP000198348">
    <property type="component" value="Unassembled WGS sequence"/>
</dbReference>
<dbReference type="GO" id="GO:0046872">
    <property type="term" value="F:metal ion binding"/>
    <property type="evidence" value="ECO:0007669"/>
    <property type="project" value="InterPro"/>
</dbReference>
<keyword evidence="4" id="KW-1185">Reference proteome</keyword>